<accession>Q9RVC1</accession>
<feature type="transmembrane region" description="Helical" evidence="1">
    <location>
        <begin position="86"/>
        <end position="110"/>
    </location>
</feature>
<dbReference type="STRING" id="243230.DR_1108"/>
<sequence>MNTGAFRAVQIACALGLVHAAFSLYWALGGRWLLDTVGQGAVDLARQQPQTAFWLLLAVALFKGAAAIIPLLNAQGRMPWPGLWRGMSWVGSVFLILYGGVFAITAGLVLTGVVHPAGDIDRMGMVGHALLWDPLFLLWGVFLLAHLWLTRRHA</sequence>
<dbReference type="PATRIC" id="fig|243230.17.peg.1304"/>
<keyword evidence="3" id="KW-1185">Reference proteome</keyword>
<dbReference type="GeneID" id="69517354"/>
<reference evidence="2 3" key="1">
    <citation type="journal article" date="1999" name="Science">
        <title>Genome sequence of the radioresistant bacterium Deinococcus radiodurans R1.</title>
        <authorList>
            <person name="White O."/>
            <person name="Eisen J.A."/>
            <person name="Heidelberg J.F."/>
            <person name="Hickey E.K."/>
            <person name="Peterson J.D."/>
            <person name="Dodson R.J."/>
            <person name="Haft D.H."/>
            <person name="Gwinn M.L."/>
            <person name="Nelson W.C."/>
            <person name="Richardson D.L."/>
            <person name="Moffat K.S."/>
            <person name="Qin H."/>
            <person name="Jiang L."/>
            <person name="Pamphile W."/>
            <person name="Crosby M."/>
            <person name="Shen M."/>
            <person name="Vamathevan J.J."/>
            <person name="Lam P."/>
            <person name="McDonald L."/>
            <person name="Utterback T."/>
            <person name="Zalewski C."/>
            <person name="Makarova K.S."/>
            <person name="Aravind L."/>
            <person name="Daly M.J."/>
            <person name="Minton K.W."/>
            <person name="Fleischmann R.D."/>
            <person name="Ketchum K.A."/>
            <person name="Nelson K.E."/>
            <person name="Salzberg S."/>
            <person name="Smith H.O."/>
            <person name="Venter J.C."/>
            <person name="Fraser C.M."/>
        </authorList>
    </citation>
    <scope>NUCLEOTIDE SEQUENCE [LARGE SCALE GENOMIC DNA]</scope>
    <source>
        <strain evidence="3">ATCC 13939 / DSM 20539 / JCM 16871 / LMG 4051 / NBRC 15346 / NCIMB 9279 / R1 / VKM B-1422</strain>
    </source>
</reference>
<dbReference type="InterPro" id="IPR025058">
    <property type="entry name" value="DUF3995"/>
</dbReference>
<feature type="transmembrane region" description="Helical" evidence="1">
    <location>
        <begin position="130"/>
        <end position="149"/>
    </location>
</feature>
<dbReference type="HOGENOM" id="CLU_143368_0_0_0"/>
<dbReference type="Pfam" id="PF13160">
    <property type="entry name" value="DUF3995"/>
    <property type="match status" value="1"/>
</dbReference>
<dbReference type="PaxDb" id="243230-DR_1108"/>
<dbReference type="EMBL" id="AE000513">
    <property type="protein sequence ID" value="AAF10689.1"/>
    <property type="molecule type" value="Genomic_DNA"/>
</dbReference>
<protein>
    <recommendedName>
        <fullName evidence="4">DUF3995 domain-containing protein</fullName>
    </recommendedName>
</protein>
<feature type="transmembrane region" description="Helical" evidence="1">
    <location>
        <begin position="52"/>
        <end position="74"/>
    </location>
</feature>
<evidence type="ECO:0000313" key="2">
    <source>
        <dbReference type="EMBL" id="AAF10689.1"/>
    </source>
</evidence>
<dbReference type="PIR" id="C75435">
    <property type="entry name" value="C75435"/>
</dbReference>
<dbReference type="eggNOG" id="ENOG5032W61">
    <property type="taxonomic scope" value="Bacteria"/>
</dbReference>
<dbReference type="AlphaFoldDB" id="Q9RVC1"/>
<dbReference type="OrthoDB" id="3732080at2"/>
<dbReference type="InParanoid" id="Q9RVC1"/>
<dbReference type="Proteomes" id="UP000002524">
    <property type="component" value="Chromosome 1"/>
</dbReference>
<gene>
    <name evidence="2" type="ordered locus">DR_1108</name>
</gene>
<keyword evidence="1" id="KW-1133">Transmembrane helix</keyword>
<dbReference type="EnsemblBacteria" id="AAF10689">
    <property type="protein sequence ID" value="AAF10689"/>
    <property type="gene ID" value="DR_1108"/>
</dbReference>
<evidence type="ECO:0000256" key="1">
    <source>
        <dbReference type="SAM" id="Phobius"/>
    </source>
</evidence>
<organism evidence="2 3">
    <name type="scientific">Deinococcus radiodurans (strain ATCC 13939 / DSM 20539 / JCM 16871 / CCUG 27074 / LMG 4051 / NBRC 15346 / NCIMB 9279 / VKM B-1422 / R1)</name>
    <dbReference type="NCBI Taxonomy" id="243230"/>
    <lineage>
        <taxon>Bacteria</taxon>
        <taxon>Thermotogati</taxon>
        <taxon>Deinococcota</taxon>
        <taxon>Deinococci</taxon>
        <taxon>Deinococcales</taxon>
        <taxon>Deinococcaceae</taxon>
        <taxon>Deinococcus</taxon>
    </lineage>
</organism>
<name>Q9RVC1_DEIRA</name>
<evidence type="ECO:0008006" key="4">
    <source>
        <dbReference type="Google" id="ProtNLM"/>
    </source>
</evidence>
<keyword evidence="1" id="KW-0472">Membrane</keyword>
<keyword evidence="1" id="KW-0812">Transmembrane</keyword>
<evidence type="ECO:0000313" key="3">
    <source>
        <dbReference type="Proteomes" id="UP000002524"/>
    </source>
</evidence>
<dbReference type="RefSeq" id="WP_010887751.1">
    <property type="nucleotide sequence ID" value="NC_001263.1"/>
</dbReference>
<proteinExistence type="predicted"/>
<dbReference type="KEGG" id="dra:DR_1108"/>